<comment type="similarity">
    <text evidence="2">Belongs to the OB-RGRP/VPS55 family.</text>
</comment>
<feature type="transmembrane region" description="Helical" evidence="6">
    <location>
        <begin position="73"/>
        <end position="93"/>
    </location>
</feature>
<dbReference type="Pfam" id="PF04133">
    <property type="entry name" value="Vps55"/>
    <property type="match status" value="1"/>
</dbReference>
<accession>A0A7S0YNS5</accession>
<keyword evidence="4 6" id="KW-1133">Transmembrane helix</keyword>
<sequence length="128" mass="14033">MGMTPRDLLTAIGGVSLTLMFSILACTIQTSDVLPANWWPMFVVGTYALSPFPIIIFGNVSGDFMDGGHTITYWAYFTTGWIVTISFGIPCILYHANVIAFGNCFFSLAASFTFYGMIVYKIIQSARG</sequence>
<gene>
    <name evidence="7" type="ORF">HTEP1355_LOCUS4125</name>
</gene>
<keyword evidence="5 6" id="KW-0472">Membrane</keyword>
<evidence type="ECO:0000256" key="3">
    <source>
        <dbReference type="ARBA" id="ARBA00022692"/>
    </source>
</evidence>
<evidence type="ECO:0000256" key="2">
    <source>
        <dbReference type="ARBA" id="ARBA00005645"/>
    </source>
</evidence>
<evidence type="ECO:0000256" key="1">
    <source>
        <dbReference type="ARBA" id="ARBA00004141"/>
    </source>
</evidence>
<keyword evidence="3 6" id="KW-0812">Transmembrane</keyword>
<evidence type="ECO:0000256" key="5">
    <source>
        <dbReference type="ARBA" id="ARBA00023136"/>
    </source>
</evidence>
<proteinExistence type="inferred from homology"/>
<dbReference type="PROSITE" id="PS51257">
    <property type="entry name" value="PROKAR_LIPOPROTEIN"/>
    <property type="match status" value="1"/>
</dbReference>
<evidence type="ECO:0000256" key="6">
    <source>
        <dbReference type="SAM" id="Phobius"/>
    </source>
</evidence>
<dbReference type="GO" id="GO:0032511">
    <property type="term" value="P:late endosome to vacuole transport via multivesicular body sorting pathway"/>
    <property type="evidence" value="ECO:0007669"/>
    <property type="project" value="TreeGrafter"/>
</dbReference>
<dbReference type="PANTHER" id="PTHR12050:SF0">
    <property type="entry name" value="RH04491P"/>
    <property type="match status" value="1"/>
</dbReference>
<dbReference type="GO" id="GO:0016020">
    <property type="term" value="C:membrane"/>
    <property type="evidence" value="ECO:0007669"/>
    <property type="project" value="UniProtKB-SubCell"/>
</dbReference>
<protein>
    <submittedName>
        <fullName evidence="7">Uncharacterized protein</fullName>
    </submittedName>
</protein>
<feature type="transmembrane region" description="Helical" evidence="6">
    <location>
        <begin position="41"/>
        <end position="61"/>
    </location>
</feature>
<evidence type="ECO:0000313" key="7">
    <source>
        <dbReference type="EMBL" id="CAD8785609.1"/>
    </source>
</evidence>
<dbReference type="InterPro" id="IPR007262">
    <property type="entry name" value="Vps55/LEPROT"/>
</dbReference>
<dbReference type="GO" id="GO:0005768">
    <property type="term" value="C:endosome"/>
    <property type="evidence" value="ECO:0007669"/>
    <property type="project" value="TreeGrafter"/>
</dbReference>
<comment type="subcellular location">
    <subcellularLocation>
        <location evidence="1">Membrane</location>
        <topology evidence="1">Multi-pass membrane protein</topology>
    </subcellularLocation>
</comment>
<dbReference type="PANTHER" id="PTHR12050">
    <property type="entry name" value="LEPTIN RECEPTOR-RELATED"/>
    <property type="match status" value="1"/>
</dbReference>
<reference evidence="7" key="1">
    <citation type="submission" date="2021-01" db="EMBL/GenBank/DDBJ databases">
        <authorList>
            <person name="Corre E."/>
            <person name="Pelletier E."/>
            <person name="Niang G."/>
            <person name="Scheremetjew M."/>
            <person name="Finn R."/>
            <person name="Kale V."/>
            <person name="Holt S."/>
            <person name="Cochrane G."/>
            <person name="Meng A."/>
            <person name="Brown T."/>
            <person name="Cohen L."/>
        </authorList>
    </citation>
    <scope>NUCLEOTIDE SEQUENCE</scope>
    <source>
        <strain evidence="7">CCMP443</strain>
    </source>
</reference>
<name>A0A7S0YNS5_9CRYP</name>
<organism evidence="7">
    <name type="scientific">Hemiselmis tepida</name>
    <dbReference type="NCBI Taxonomy" id="464990"/>
    <lineage>
        <taxon>Eukaryota</taxon>
        <taxon>Cryptophyceae</taxon>
        <taxon>Cryptomonadales</taxon>
        <taxon>Hemiselmidaceae</taxon>
        <taxon>Hemiselmis</taxon>
    </lineage>
</organism>
<dbReference type="EMBL" id="HBFN01007048">
    <property type="protein sequence ID" value="CAD8785609.1"/>
    <property type="molecule type" value="Transcribed_RNA"/>
</dbReference>
<feature type="transmembrane region" description="Helical" evidence="6">
    <location>
        <begin position="99"/>
        <end position="123"/>
    </location>
</feature>
<dbReference type="AlphaFoldDB" id="A0A7S0YNS5"/>
<evidence type="ECO:0000256" key="4">
    <source>
        <dbReference type="ARBA" id="ARBA00022989"/>
    </source>
</evidence>